<keyword evidence="2" id="KW-1133">Transmembrane helix</keyword>
<name>A0A0R2L0X5_9LACO</name>
<feature type="domain" description="CAAX prenyl protease 2/Lysostaphin resistance protein A-like" evidence="3">
    <location>
        <begin position="21"/>
        <end position="114"/>
    </location>
</feature>
<dbReference type="PATRIC" id="fig|331679.3.peg.1143"/>
<organism evidence="4 5">
    <name type="scientific">Pediococcus stilesii</name>
    <dbReference type="NCBI Taxonomy" id="331679"/>
    <lineage>
        <taxon>Bacteria</taxon>
        <taxon>Bacillati</taxon>
        <taxon>Bacillota</taxon>
        <taxon>Bacilli</taxon>
        <taxon>Lactobacillales</taxon>
        <taxon>Lactobacillaceae</taxon>
        <taxon>Pediococcus</taxon>
    </lineage>
</organism>
<feature type="transmembrane region" description="Helical" evidence="2">
    <location>
        <begin position="20"/>
        <end position="38"/>
    </location>
</feature>
<sequence>MKLSKVSANQARLNNIQMNAPWTAFISLGLAAPIFEELLFRKMFFGMFFKSLEKQSTLIMGVLLSSSLFALAHNPAFELTTIPYFLAGIILSLLYATTGKLRYSIIIHAINNIIGLI</sequence>
<keyword evidence="2" id="KW-0812">Transmembrane</keyword>
<dbReference type="GO" id="GO:0080120">
    <property type="term" value="P:CAAX-box protein maturation"/>
    <property type="evidence" value="ECO:0007669"/>
    <property type="project" value="UniProtKB-ARBA"/>
</dbReference>
<dbReference type="PANTHER" id="PTHR36435:SF1">
    <property type="entry name" value="CAAX AMINO TERMINAL PROTEASE FAMILY PROTEIN"/>
    <property type="match status" value="1"/>
</dbReference>
<feature type="transmembrane region" description="Helical" evidence="2">
    <location>
        <begin position="82"/>
        <end position="98"/>
    </location>
</feature>
<reference evidence="4 5" key="1">
    <citation type="journal article" date="2015" name="Genome Announc.">
        <title>Expanding the biotechnology potential of lactobacilli through comparative genomics of 213 strains and associated genera.</title>
        <authorList>
            <person name="Sun Z."/>
            <person name="Harris H.M."/>
            <person name="McCann A."/>
            <person name="Guo C."/>
            <person name="Argimon S."/>
            <person name="Zhang W."/>
            <person name="Yang X."/>
            <person name="Jeffery I.B."/>
            <person name="Cooney J.C."/>
            <person name="Kagawa T.F."/>
            <person name="Liu W."/>
            <person name="Song Y."/>
            <person name="Salvetti E."/>
            <person name="Wrobel A."/>
            <person name="Rasinkangas P."/>
            <person name="Parkhill J."/>
            <person name="Rea M.C."/>
            <person name="O'Sullivan O."/>
            <person name="Ritari J."/>
            <person name="Douillard F.P."/>
            <person name="Paul Ross R."/>
            <person name="Yang R."/>
            <person name="Briner A.E."/>
            <person name="Felis G.E."/>
            <person name="de Vos W.M."/>
            <person name="Barrangou R."/>
            <person name="Klaenhammer T.R."/>
            <person name="Caufield P.W."/>
            <person name="Cui Y."/>
            <person name="Zhang H."/>
            <person name="O'Toole P.W."/>
        </authorList>
    </citation>
    <scope>NUCLEOTIDE SEQUENCE [LARGE SCALE GENOMIC DNA]</scope>
    <source>
        <strain evidence="4 5">DSM 18001</strain>
    </source>
</reference>
<dbReference type="PANTHER" id="PTHR36435">
    <property type="entry name" value="SLR1288 PROTEIN"/>
    <property type="match status" value="1"/>
</dbReference>
<dbReference type="Proteomes" id="UP000051859">
    <property type="component" value="Unassembled WGS sequence"/>
</dbReference>
<accession>A0A0R2L0X5</accession>
<keyword evidence="5" id="KW-1185">Reference proteome</keyword>
<evidence type="ECO:0000313" key="5">
    <source>
        <dbReference type="Proteomes" id="UP000051859"/>
    </source>
</evidence>
<feature type="transmembrane region" description="Helical" evidence="2">
    <location>
        <begin position="58"/>
        <end position="76"/>
    </location>
</feature>
<dbReference type="InterPro" id="IPR052710">
    <property type="entry name" value="CAAX_protease"/>
</dbReference>
<comment type="similarity">
    <text evidence="1">Belongs to the UPF0177 family.</text>
</comment>
<evidence type="ECO:0000313" key="4">
    <source>
        <dbReference type="EMBL" id="KRN92746.1"/>
    </source>
</evidence>
<protein>
    <recommendedName>
        <fullName evidence="3">CAAX prenyl protease 2/Lysostaphin resistance protein A-like domain-containing protein</fullName>
    </recommendedName>
</protein>
<dbReference type="InterPro" id="IPR003675">
    <property type="entry name" value="Rce1/LyrA-like_dom"/>
</dbReference>
<dbReference type="EMBL" id="JQBX01000030">
    <property type="protein sequence ID" value="KRN92746.1"/>
    <property type="molecule type" value="Genomic_DNA"/>
</dbReference>
<evidence type="ECO:0000259" key="3">
    <source>
        <dbReference type="Pfam" id="PF02517"/>
    </source>
</evidence>
<keyword evidence="2" id="KW-0472">Membrane</keyword>
<gene>
    <name evidence="4" type="ORF">IV81_GL001130</name>
</gene>
<evidence type="ECO:0000256" key="1">
    <source>
        <dbReference type="ARBA" id="ARBA00009067"/>
    </source>
</evidence>
<evidence type="ECO:0000256" key="2">
    <source>
        <dbReference type="SAM" id="Phobius"/>
    </source>
</evidence>
<dbReference type="Pfam" id="PF02517">
    <property type="entry name" value="Rce1-like"/>
    <property type="match status" value="1"/>
</dbReference>
<dbReference type="AlphaFoldDB" id="A0A0R2L0X5"/>
<dbReference type="GO" id="GO:0004175">
    <property type="term" value="F:endopeptidase activity"/>
    <property type="evidence" value="ECO:0007669"/>
    <property type="project" value="UniProtKB-ARBA"/>
</dbReference>
<comment type="caution">
    <text evidence="4">The sequence shown here is derived from an EMBL/GenBank/DDBJ whole genome shotgun (WGS) entry which is preliminary data.</text>
</comment>
<proteinExistence type="inferred from homology"/>